<evidence type="ECO:0000259" key="4">
    <source>
        <dbReference type="PROSITE" id="PS50977"/>
    </source>
</evidence>
<keyword evidence="1" id="KW-0678">Repressor</keyword>
<accession>A0A1G9AL79</accession>
<dbReference type="PANTHER" id="PTHR43479:SF22">
    <property type="entry name" value="TRANSCRIPTIONAL REGULATOR, TETR FAMILY"/>
    <property type="match status" value="1"/>
</dbReference>
<dbReference type="Proteomes" id="UP000198694">
    <property type="component" value="Unassembled WGS sequence"/>
</dbReference>
<dbReference type="InterPro" id="IPR023772">
    <property type="entry name" value="DNA-bd_HTH_TetR-type_CS"/>
</dbReference>
<evidence type="ECO:0000256" key="1">
    <source>
        <dbReference type="ARBA" id="ARBA00022491"/>
    </source>
</evidence>
<name>A0A1G9AL79_9BACI</name>
<dbReference type="InterPro" id="IPR050624">
    <property type="entry name" value="HTH-type_Tx_Regulator"/>
</dbReference>
<protein>
    <submittedName>
        <fullName evidence="5">DNA-binding transcriptional regulator, AcrR family</fullName>
    </submittedName>
</protein>
<feature type="DNA-binding region" description="H-T-H motif" evidence="3">
    <location>
        <begin position="51"/>
        <end position="70"/>
    </location>
</feature>
<evidence type="ECO:0000256" key="3">
    <source>
        <dbReference type="PROSITE-ProRule" id="PRU00335"/>
    </source>
</evidence>
<dbReference type="GO" id="GO:0003677">
    <property type="term" value="F:DNA binding"/>
    <property type="evidence" value="ECO:0007669"/>
    <property type="project" value="UniProtKB-UniRule"/>
</dbReference>
<keyword evidence="2 3" id="KW-0238">DNA-binding</keyword>
<gene>
    <name evidence="5" type="ORF">SAMN05216243_2590</name>
</gene>
<dbReference type="AlphaFoldDB" id="A0A1G9AL79"/>
<evidence type="ECO:0000256" key="2">
    <source>
        <dbReference type="ARBA" id="ARBA00023125"/>
    </source>
</evidence>
<dbReference type="Gene3D" id="1.10.357.10">
    <property type="entry name" value="Tetracycline Repressor, domain 2"/>
    <property type="match status" value="1"/>
</dbReference>
<dbReference type="PROSITE" id="PS50977">
    <property type="entry name" value="HTH_TETR_2"/>
    <property type="match status" value="1"/>
</dbReference>
<dbReference type="InterPro" id="IPR009057">
    <property type="entry name" value="Homeodomain-like_sf"/>
</dbReference>
<dbReference type="SUPFAM" id="SSF46689">
    <property type="entry name" value="Homeodomain-like"/>
    <property type="match status" value="1"/>
</dbReference>
<dbReference type="PANTHER" id="PTHR43479">
    <property type="entry name" value="ACREF/ENVCD OPERON REPRESSOR-RELATED"/>
    <property type="match status" value="1"/>
</dbReference>
<dbReference type="EMBL" id="FNFL01000004">
    <property type="protein sequence ID" value="SDK28048.1"/>
    <property type="molecule type" value="Genomic_DNA"/>
</dbReference>
<keyword evidence="6" id="KW-1185">Reference proteome</keyword>
<evidence type="ECO:0000313" key="5">
    <source>
        <dbReference type="EMBL" id="SDK28048.1"/>
    </source>
</evidence>
<proteinExistence type="predicted"/>
<organism evidence="5 6">
    <name type="scientific">Sediminibacillus albus</name>
    <dbReference type="NCBI Taxonomy" id="407036"/>
    <lineage>
        <taxon>Bacteria</taxon>
        <taxon>Bacillati</taxon>
        <taxon>Bacillota</taxon>
        <taxon>Bacilli</taxon>
        <taxon>Bacillales</taxon>
        <taxon>Bacillaceae</taxon>
        <taxon>Sediminibacillus</taxon>
    </lineage>
</organism>
<dbReference type="Pfam" id="PF00440">
    <property type="entry name" value="TetR_N"/>
    <property type="match status" value="1"/>
</dbReference>
<dbReference type="STRING" id="407036.SAMN05216243_2590"/>
<dbReference type="PRINTS" id="PR00455">
    <property type="entry name" value="HTHTETR"/>
</dbReference>
<reference evidence="5 6" key="1">
    <citation type="submission" date="2016-10" db="EMBL/GenBank/DDBJ databases">
        <authorList>
            <person name="de Groot N.N."/>
        </authorList>
    </citation>
    <scope>NUCLEOTIDE SEQUENCE [LARGE SCALE GENOMIC DNA]</scope>
    <source>
        <strain evidence="5 6">CGMCC 1.6502</strain>
    </source>
</reference>
<dbReference type="PROSITE" id="PS01081">
    <property type="entry name" value="HTH_TETR_1"/>
    <property type="match status" value="1"/>
</dbReference>
<sequence length="321" mass="37260">MTVLLIQPKMKKYREPAILRLKEVMDVNEKKKKIIETSISLFAEKGFYSTSIQEIVDKSDLSKGSFYLHFRSKDELMLRIFEYYYELMNGKIAGVRRENLTPRESFIKQLEVQLEEIIKHKDFIITQFREQTISLNQELFEFIKNKDMEMKQWYESNLLAIYGDKAADYIVDLSLVAEGMLTTYLQMIVKYNADIDLHKLAVFVIRRMDDIAEGLLSGQEEPLISKDELRPIMEKQNAPCNTVKQKAEKKLLEMQGEIGGLRLGTEQSRELHGAIDLLLAEIKKAEPRKFLIQGLLANFKDISSLEKQREDIAGLLDIPLI</sequence>
<dbReference type="InterPro" id="IPR001647">
    <property type="entry name" value="HTH_TetR"/>
</dbReference>
<evidence type="ECO:0000313" key="6">
    <source>
        <dbReference type="Proteomes" id="UP000198694"/>
    </source>
</evidence>
<feature type="domain" description="HTH tetR-type" evidence="4">
    <location>
        <begin position="28"/>
        <end position="88"/>
    </location>
</feature>